<dbReference type="STRING" id="288705.RSal33209_2240"/>
<dbReference type="Proteomes" id="UP000002007">
    <property type="component" value="Chromosome"/>
</dbReference>
<dbReference type="InterPro" id="IPR036388">
    <property type="entry name" value="WH-like_DNA-bd_sf"/>
</dbReference>
<evidence type="ECO:0000313" key="2">
    <source>
        <dbReference type="EMBL" id="ABY23971.1"/>
    </source>
</evidence>
<proteinExistence type="predicted"/>
<dbReference type="KEGG" id="rsa:RSal33209_2240"/>
<dbReference type="eggNOG" id="COG2345">
    <property type="taxonomic scope" value="Bacteria"/>
</dbReference>
<keyword evidence="3" id="KW-1185">Reference proteome</keyword>
<evidence type="ECO:0000256" key="1">
    <source>
        <dbReference type="SAM" id="MobiDB-lite"/>
    </source>
</evidence>
<dbReference type="RefSeq" id="WP_012245636.1">
    <property type="nucleotide sequence ID" value="NC_010168.1"/>
</dbReference>
<dbReference type="CDD" id="cd00090">
    <property type="entry name" value="HTH_ARSR"/>
    <property type="match status" value="1"/>
</dbReference>
<dbReference type="SUPFAM" id="SSF46785">
    <property type="entry name" value="Winged helix' DNA-binding domain"/>
    <property type="match status" value="1"/>
</dbReference>
<dbReference type="EMBL" id="CP000910">
    <property type="protein sequence ID" value="ABY23971.1"/>
    <property type="molecule type" value="Genomic_DNA"/>
</dbReference>
<evidence type="ECO:0000313" key="3">
    <source>
        <dbReference type="Proteomes" id="UP000002007"/>
    </source>
</evidence>
<dbReference type="PANTHER" id="PTHR30363">
    <property type="entry name" value="HTH-TYPE TRANSCRIPTIONAL REGULATOR SRLR-RELATED"/>
    <property type="match status" value="1"/>
</dbReference>
<accession>A9WT33</accession>
<organism evidence="2 3">
    <name type="scientific">Renibacterium salmoninarum (strain ATCC 33209 / DSM 20767 / JCM 11484 / NBRC 15589 / NCIMB 2235)</name>
    <dbReference type="NCBI Taxonomy" id="288705"/>
    <lineage>
        <taxon>Bacteria</taxon>
        <taxon>Bacillati</taxon>
        <taxon>Actinomycetota</taxon>
        <taxon>Actinomycetes</taxon>
        <taxon>Micrococcales</taxon>
        <taxon>Micrococcaceae</taxon>
        <taxon>Renibacterium</taxon>
    </lineage>
</organism>
<dbReference type="PANTHER" id="PTHR30363:SF28">
    <property type="entry name" value="TRANSCRIPTIONAL REGULATORY PROTEIN-RELATED"/>
    <property type="match status" value="1"/>
</dbReference>
<feature type="compositionally biased region" description="Polar residues" evidence="1">
    <location>
        <begin position="255"/>
        <end position="269"/>
    </location>
</feature>
<sequence>MYSMKVESQESGVPSPALGIPFGTSVPPGIESDERTRDRVRSAVLEHGPASAAQLGTLLGFTPAAVRRHLDQLAKSGVIEVKLVRGSGKGAGRPARRYVLSSHGQSDLGNDYLQIARTALSQLVEVKGERAIQEFAEQRFAKMEKRYEPLLAEAGDDVVRRAAILSEALSGDGYVSSANQLLGSGPLQAVQLCQGHCPALELAAEFPEFCEAETEAFSRLLGVDVRRLSTLASGGHVCTTHIPTGRLPQEDEPGQSASIASTDLQKGSN</sequence>
<dbReference type="InterPro" id="IPR011991">
    <property type="entry name" value="ArsR-like_HTH"/>
</dbReference>
<reference evidence="3" key="1">
    <citation type="journal article" date="2008" name="J. Bacteriol.">
        <title>Genome sequence of the fish pathogen Renibacterium salmoninarum suggests reductive evolution away from an environmental Arthrobacter ancestor.</title>
        <authorList>
            <person name="Wiens G.D."/>
            <person name="Rockey D.D."/>
            <person name="Wu Z."/>
            <person name="Chang J."/>
            <person name="Levy R."/>
            <person name="Crane S."/>
            <person name="Chen D.S."/>
            <person name="Capri G.R."/>
            <person name="Burnett J.R."/>
            <person name="Sudheesh P.S."/>
            <person name="Schipma M.J."/>
            <person name="Burd H."/>
            <person name="Bhattacharyya A."/>
            <person name="Rhodes L.D."/>
            <person name="Kaul R."/>
            <person name="Strom M.S."/>
        </authorList>
    </citation>
    <scope>NUCLEOTIDE SEQUENCE [LARGE SCALE GENOMIC DNA]</scope>
    <source>
        <strain evidence="3">ATCC 33209 / DSM 20767 / JCM 11484 / NBRC 15589 / NCIMB 2235</strain>
    </source>
</reference>
<dbReference type="AlphaFoldDB" id="A9WT33"/>
<dbReference type="InterPro" id="IPR050313">
    <property type="entry name" value="Carb_Metab_HTH_regulators"/>
</dbReference>
<feature type="region of interest" description="Disordered" evidence="1">
    <location>
        <begin position="1"/>
        <end position="32"/>
    </location>
</feature>
<protein>
    <submittedName>
        <fullName evidence="2">Transcriptional regulator, DeoR family</fullName>
    </submittedName>
</protein>
<dbReference type="HOGENOM" id="CLU_078469_0_0_11"/>
<dbReference type="Gene3D" id="1.10.10.10">
    <property type="entry name" value="Winged helix-like DNA-binding domain superfamily/Winged helix DNA-binding domain"/>
    <property type="match status" value="1"/>
</dbReference>
<gene>
    <name evidence="2" type="ordered locus">RSal33209_2240</name>
</gene>
<name>A9WT33_RENSM</name>
<feature type="region of interest" description="Disordered" evidence="1">
    <location>
        <begin position="241"/>
        <end position="269"/>
    </location>
</feature>
<dbReference type="InterPro" id="IPR036390">
    <property type="entry name" value="WH_DNA-bd_sf"/>
</dbReference>